<comment type="caution">
    <text evidence="1">The sequence shown here is derived from an EMBL/GenBank/DDBJ whole genome shotgun (WGS) entry which is preliminary data.</text>
</comment>
<dbReference type="Proteomes" id="UP000827976">
    <property type="component" value="Chromosome 4"/>
</dbReference>
<gene>
    <name evidence="1" type="ORF">IHE45_04G161300</name>
</gene>
<dbReference type="EMBL" id="CM037014">
    <property type="protein sequence ID" value="KAH7687350.1"/>
    <property type="molecule type" value="Genomic_DNA"/>
</dbReference>
<accession>A0ACB7WHR4</accession>
<organism evidence="1 2">
    <name type="scientific">Dioscorea alata</name>
    <name type="common">Purple yam</name>
    <dbReference type="NCBI Taxonomy" id="55571"/>
    <lineage>
        <taxon>Eukaryota</taxon>
        <taxon>Viridiplantae</taxon>
        <taxon>Streptophyta</taxon>
        <taxon>Embryophyta</taxon>
        <taxon>Tracheophyta</taxon>
        <taxon>Spermatophyta</taxon>
        <taxon>Magnoliopsida</taxon>
        <taxon>Liliopsida</taxon>
        <taxon>Dioscoreales</taxon>
        <taxon>Dioscoreaceae</taxon>
        <taxon>Dioscorea</taxon>
    </lineage>
</organism>
<evidence type="ECO:0000313" key="2">
    <source>
        <dbReference type="Proteomes" id="UP000827976"/>
    </source>
</evidence>
<evidence type="ECO:0000313" key="1">
    <source>
        <dbReference type="EMBL" id="KAH7687350.1"/>
    </source>
</evidence>
<reference evidence="2" key="1">
    <citation type="journal article" date="2022" name="Nat. Commun.">
        <title>Chromosome evolution and the genetic basis of agronomically important traits in greater yam.</title>
        <authorList>
            <person name="Bredeson J.V."/>
            <person name="Lyons J.B."/>
            <person name="Oniyinde I.O."/>
            <person name="Okereke N.R."/>
            <person name="Kolade O."/>
            <person name="Nnabue I."/>
            <person name="Nwadili C.O."/>
            <person name="Hribova E."/>
            <person name="Parker M."/>
            <person name="Nwogha J."/>
            <person name="Shu S."/>
            <person name="Carlson J."/>
            <person name="Kariba R."/>
            <person name="Muthemba S."/>
            <person name="Knop K."/>
            <person name="Barton G.J."/>
            <person name="Sherwood A.V."/>
            <person name="Lopez-Montes A."/>
            <person name="Asiedu R."/>
            <person name="Jamnadass R."/>
            <person name="Muchugi A."/>
            <person name="Goodstein D."/>
            <person name="Egesi C.N."/>
            <person name="Featherston J."/>
            <person name="Asfaw A."/>
            <person name="Simpson G.G."/>
            <person name="Dolezel J."/>
            <person name="Hendre P.S."/>
            <person name="Van Deynze A."/>
            <person name="Kumar P.L."/>
            <person name="Obidiegwu J.E."/>
            <person name="Bhattacharjee R."/>
            <person name="Rokhsar D.S."/>
        </authorList>
    </citation>
    <scope>NUCLEOTIDE SEQUENCE [LARGE SCALE GENOMIC DNA]</scope>
    <source>
        <strain evidence="2">cv. TDa95/00328</strain>
    </source>
</reference>
<keyword evidence="2" id="KW-1185">Reference proteome</keyword>
<proteinExistence type="predicted"/>
<sequence>MDPGTSSNNEAATKSEQEIRLTLREFIEIDNAIRRGDFTFLQKFVKGSDKKDDDVPRVNLSKDPLLNVIIAYGKKTELLALQLIKMMQPGNLMAKNEVGDTALHVAAAMDSLSVATALIDKNPNLIEERNNKFETPLLKAALFGSAATFRKLKRQNSDGVHHRTLTGASVLHCAILGNNPGTYVFATHAFIQLCF</sequence>
<protein>
    <submittedName>
        <fullName evidence="1">Caskin/Ankyrin repeat-containing protein</fullName>
    </submittedName>
</protein>
<name>A0ACB7WHR4_DIOAL</name>